<keyword evidence="2" id="KW-1133">Transmembrane helix</keyword>
<dbReference type="Proteomes" id="UP000294614">
    <property type="component" value="Unassembled WGS sequence"/>
</dbReference>
<comment type="similarity">
    <text evidence="1">Belongs to the glycosyltransferase 2 family. WaaE/KdtX subfamily.</text>
</comment>
<evidence type="ECO:0000313" key="5">
    <source>
        <dbReference type="Proteomes" id="UP000294614"/>
    </source>
</evidence>
<dbReference type="PANTHER" id="PTHR43630">
    <property type="entry name" value="POLY-BETA-1,6-N-ACETYL-D-GLUCOSAMINE SYNTHASE"/>
    <property type="match status" value="1"/>
</dbReference>
<evidence type="ECO:0000259" key="3">
    <source>
        <dbReference type="Pfam" id="PF00535"/>
    </source>
</evidence>
<dbReference type="RefSeq" id="WP_132874420.1">
    <property type="nucleotide sequence ID" value="NZ_JAJUHT010000008.1"/>
</dbReference>
<dbReference type="AlphaFoldDB" id="A0A4R1K6W0"/>
<dbReference type="Gene3D" id="3.90.550.10">
    <property type="entry name" value="Spore Coat Polysaccharide Biosynthesis Protein SpsA, Chain A"/>
    <property type="match status" value="1"/>
</dbReference>
<dbReference type="GO" id="GO:0016740">
    <property type="term" value="F:transferase activity"/>
    <property type="evidence" value="ECO:0007669"/>
    <property type="project" value="UniProtKB-KW"/>
</dbReference>
<gene>
    <name evidence="4" type="ORF">C8D98_2447</name>
</gene>
<keyword evidence="2" id="KW-0472">Membrane</keyword>
<evidence type="ECO:0000256" key="1">
    <source>
        <dbReference type="ARBA" id="ARBA00038494"/>
    </source>
</evidence>
<reference evidence="4 5" key="1">
    <citation type="submission" date="2019-03" db="EMBL/GenBank/DDBJ databases">
        <title>Genomic Encyclopedia of Type Strains, Phase IV (KMG-IV): sequencing the most valuable type-strain genomes for metagenomic binning, comparative biology and taxonomic classification.</title>
        <authorList>
            <person name="Goeker M."/>
        </authorList>
    </citation>
    <scope>NUCLEOTIDE SEQUENCE [LARGE SCALE GENOMIC DNA]</scope>
    <source>
        <strain evidence="4 5">DSM 24984</strain>
    </source>
</reference>
<name>A0A4R1K6W0_9BACT</name>
<evidence type="ECO:0000313" key="4">
    <source>
        <dbReference type="EMBL" id="TCK59513.1"/>
    </source>
</evidence>
<proteinExistence type="inferred from homology"/>
<organism evidence="4 5">
    <name type="scientific">Seleniivibrio woodruffii</name>
    <dbReference type="NCBI Taxonomy" id="1078050"/>
    <lineage>
        <taxon>Bacteria</taxon>
        <taxon>Pseudomonadati</taxon>
        <taxon>Deferribacterota</taxon>
        <taxon>Deferribacteres</taxon>
        <taxon>Deferribacterales</taxon>
        <taxon>Geovibrionaceae</taxon>
        <taxon>Seleniivibrio</taxon>
    </lineage>
</organism>
<comment type="caution">
    <text evidence="4">The sequence shown here is derived from an EMBL/GenBank/DDBJ whole genome shotgun (WGS) entry which is preliminary data.</text>
</comment>
<evidence type="ECO:0000256" key="2">
    <source>
        <dbReference type="SAM" id="Phobius"/>
    </source>
</evidence>
<dbReference type="PANTHER" id="PTHR43630:SF2">
    <property type="entry name" value="GLYCOSYLTRANSFERASE"/>
    <property type="match status" value="1"/>
</dbReference>
<keyword evidence="5" id="KW-1185">Reference proteome</keyword>
<dbReference type="SUPFAM" id="SSF53448">
    <property type="entry name" value="Nucleotide-diphospho-sugar transferases"/>
    <property type="match status" value="1"/>
</dbReference>
<accession>A0A4R1K6W0</accession>
<keyword evidence="2" id="KW-0812">Transmembrane</keyword>
<dbReference type="CDD" id="cd02511">
    <property type="entry name" value="Beta4Glucosyltransferase"/>
    <property type="match status" value="1"/>
</dbReference>
<sequence>MEKKLPISVAIISFNEEQNIERTLKAVLPFVSEVIIVDSHSTDGTPEIARMLGAKVYDEDWKGHIAQKNSALAKCTMPWILCLDCDEVVDEGLRADIERAVNSGELDGYSVNRRTFYMGKFLKHSWQPDWKLRLVKRDSKPEWGGYDPHDVLKINGKTGKLRGGHLLHYSYKDIYDHYQRLVKYAKIAAQSYHKNGEDFCYCDLVIKPAFAFIKKYILKAGFLDGYAGFAVACSSFIYVYLKYLFLKELLDEDEKNGKDNIRR</sequence>
<dbReference type="OrthoDB" id="9069044at2"/>
<dbReference type="InterPro" id="IPR001173">
    <property type="entry name" value="Glyco_trans_2-like"/>
</dbReference>
<dbReference type="EMBL" id="SMGG01000006">
    <property type="protein sequence ID" value="TCK59513.1"/>
    <property type="molecule type" value="Genomic_DNA"/>
</dbReference>
<feature type="domain" description="Glycosyltransferase 2-like" evidence="3">
    <location>
        <begin position="8"/>
        <end position="125"/>
    </location>
</feature>
<protein>
    <submittedName>
        <fullName evidence="4">Glycosyltransferase involved in cell wall biosynthesis</fullName>
    </submittedName>
</protein>
<dbReference type="InterPro" id="IPR029044">
    <property type="entry name" value="Nucleotide-diphossugar_trans"/>
</dbReference>
<feature type="transmembrane region" description="Helical" evidence="2">
    <location>
        <begin position="216"/>
        <end position="241"/>
    </location>
</feature>
<dbReference type="Pfam" id="PF00535">
    <property type="entry name" value="Glycos_transf_2"/>
    <property type="match status" value="1"/>
</dbReference>
<keyword evidence="4" id="KW-0808">Transferase</keyword>